<dbReference type="AlphaFoldDB" id="A0A2G9Y702"/>
<evidence type="ECO:0000313" key="3">
    <source>
        <dbReference type="Proteomes" id="UP000231025"/>
    </source>
</evidence>
<keyword evidence="1" id="KW-1133">Transmembrane helix</keyword>
<keyword evidence="1" id="KW-0812">Transmembrane</keyword>
<evidence type="ECO:0000256" key="1">
    <source>
        <dbReference type="SAM" id="Phobius"/>
    </source>
</evidence>
<name>A0A2G9Y702_9BACT</name>
<keyword evidence="1" id="KW-0472">Membrane</keyword>
<gene>
    <name evidence="2" type="ORF">COX47_02105</name>
</gene>
<sequence length="73" mass="8611">MGVEDPRESANRLKSCFEKLHPIFILSHLFFLASDIAYPFSTKFSDELLFLSIRMLDKKTIIFPTQSSSRRWR</sequence>
<protein>
    <submittedName>
        <fullName evidence="2">Uncharacterized protein</fullName>
    </submittedName>
</protein>
<evidence type="ECO:0000313" key="2">
    <source>
        <dbReference type="EMBL" id="PIP15000.1"/>
    </source>
</evidence>
<organism evidence="2 3">
    <name type="scientific">Candidatus Roizmanbacteria bacterium CG23_combo_of_CG06-09_8_20_14_all_35_49</name>
    <dbReference type="NCBI Taxonomy" id="1974863"/>
    <lineage>
        <taxon>Bacteria</taxon>
        <taxon>Candidatus Roizmaniibacteriota</taxon>
    </lineage>
</organism>
<reference evidence="2 3" key="1">
    <citation type="submission" date="2017-09" db="EMBL/GenBank/DDBJ databases">
        <title>Depth-based differentiation of microbial function through sediment-hosted aquifers and enrichment of novel symbionts in the deep terrestrial subsurface.</title>
        <authorList>
            <person name="Probst A.J."/>
            <person name="Ladd B."/>
            <person name="Jarett J.K."/>
            <person name="Geller-Mcgrath D.E."/>
            <person name="Sieber C.M."/>
            <person name="Emerson J.B."/>
            <person name="Anantharaman K."/>
            <person name="Thomas B.C."/>
            <person name="Malmstrom R."/>
            <person name="Stieglmeier M."/>
            <person name="Klingl A."/>
            <person name="Woyke T."/>
            <person name="Ryan C.M."/>
            <person name="Banfield J.F."/>
        </authorList>
    </citation>
    <scope>NUCLEOTIDE SEQUENCE [LARGE SCALE GENOMIC DNA]</scope>
    <source>
        <strain evidence="2">CG23_combo_of_CG06-09_8_20_14_all_35_49</strain>
    </source>
</reference>
<dbReference type="Proteomes" id="UP000231025">
    <property type="component" value="Unassembled WGS sequence"/>
</dbReference>
<proteinExistence type="predicted"/>
<dbReference type="EMBL" id="PCRE01000031">
    <property type="protein sequence ID" value="PIP15000.1"/>
    <property type="molecule type" value="Genomic_DNA"/>
</dbReference>
<feature type="transmembrane region" description="Helical" evidence="1">
    <location>
        <begin position="20"/>
        <end position="40"/>
    </location>
</feature>
<comment type="caution">
    <text evidence="2">The sequence shown here is derived from an EMBL/GenBank/DDBJ whole genome shotgun (WGS) entry which is preliminary data.</text>
</comment>
<accession>A0A2G9Y702</accession>